<protein>
    <submittedName>
        <fullName evidence="1">Uncharacterized protein</fullName>
    </submittedName>
</protein>
<proteinExistence type="predicted"/>
<dbReference type="AlphaFoldDB" id="A0A0G0VBM2"/>
<sequence length="124" mass="14220">MYAESSDIFCLGCWTVFYLLGRLSKIPKTECGKNISRRPELLEGGTTTPERPILYNHDRSPIRIQPVYPKLLCQSRKYWKNEEGIPSGLDEISEYTPQSEKASPFFLFEREPCGSMASPLISWP</sequence>
<dbReference type="EMBL" id="LCAU01000004">
    <property type="protein sequence ID" value="KKR98289.1"/>
    <property type="molecule type" value="Genomic_DNA"/>
</dbReference>
<accession>A0A0G0VBM2</accession>
<evidence type="ECO:0000313" key="2">
    <source>
        <dbReference type="Proteomes" id="UP000034746"/>
    </source>
</evidence>
<dbReference type="Proteomes" id="UP000034746">
    <property type="component" value="Unassembled WGS sequence"/>
</dbReference>
<organism evidence="1 2">
    <name type="scientific">Candidatus Uhrbacteria bacterium GW2011_GWF2_41_16</name>
    <dbReference type="NCBI Taxonomy" id="1618997"/>
    <lineage>
        <taxon>Bacteria</taxon>
        <taxon>Candidatus Uhriibacteriota</taxon>
    </lineage>
</organism>
<gene>
    <name evidence="1" type="ORF">UU48_C0004G0082</name>
</gene>
<evidence type="ECO:0000313" key="1">
    <source>
        <dbReference type="EMBL" id="KKR98289.1"/>
    </source>
</evidence>
<comment type="caution">
    <text evidence="1">The sequence shown here is derived from an EMBL/GenBank/DDBJ whole genome shotgun (WGS) entry which is preliminary data.</text>
</comment>
<reference evidence="1 2" key="1">
    <citation type="journal article" date="2015" name="Nature">
        <title>rRNA introns, odd ribosomes, and small enigmatic genomes across a large radiation of phyla.</title>
        <authorList>
            <person name="Brown C.T."/>
            <person name="Hug L.A."/>
            <person name="Thomas B.C."/>
            <person name="Sharon I."/>
            <person name="Castelle C.J."/>
            <person name="Singh A."/>
            <person name="Wilkins M.J."/>
            <person name="Williams K.H."/>
            <person name="Banfield J.F."/>
        </authorList>
    </citation>
    <scope>NUCLEOTIDE SEQUENCE [LARGE SCALE GENOMIC DNA]</scope>
</reference>
<name>A0A0G0VBM2_9BACT</name>